<keyword evidence="2 3" id="KW-0328">Glycosyltransferase</keyword>
<evidence type="ECO:0000313" key="4">
    <source>
        <dbReference type="Proteomes" id="UP000265520"/>
    </source>
</evidence>
<dbReference type="SUPFAM" id="SSF53756">
    <property type="entry name" value="UDP-Glycosyltransferase/glycogen phosphorylase"/>
    <property type="match status" value="1"/>
</dbReference>
<feature type="non-terminal residue" evidence="3">
    <location>
        <position position="1"/>
    </location>
</feature>
<evidence type="ECO:0000313" key="3">
    <source>
        <dbReference type="EMBL" id="MCI27616.1"/>
    </source>
</evidence>
<evidence type="ECO:0000256" key="2">
    <source>
        <dbReference type="ARBA" id="ARBA00022676"/>
    </source>
</evidence>
<dbReference type="PANTHER" id="PTHR48047:SF45">
    <property type="entry name" value="SCOPOLETIN GLUCOSYLTRANSFERASE-LIKE"/>
    <property type="match status" value="1"/>
</dbReference>
<dbReference type="Gene3D" id="3.40.50.2000">
    <property type="entry name" value="Glycogen Phosphorylase B"/>
    <property type="match status" value="1"/>
</dbReference>
<dbReference type="Proteomes" id="UP000265520">
    <property type="component" value="Unassembled WGS sequence"/>
</dbReference>
<protein>
    <submittedName>
        <fullName evidence="3">Soyasapogenol B glucuronide galactosyltransferase-like</fullName>
    </submittedName>
</protein>
<sequence>SEGRSYGTLYNSFHELEGDYEQLYKSTKGIKAWSVGPVSASVNKGHNEDLAIDSELLNWLNSKPNESVLYVIISFGSLEKKMEMEKETKTVFLKSLRKG</sequence>
<organism evidence="3 4">
    <name type="scientific">Trifolium medium</name>
    <dbReference type="NCBI Taxonomy" id="97028"/>
    <lineage>
        <taxon>Eukaryota</taxon>
        <taxon>Viridiplantae</taxon>
        <taxon>Streptophyta</taxon>
        <taxon>Embryophyta</taxon>
        <taxon>Tracheophyta</taxon>
        <taxon>Spermatophyta</taxon>
        <taxon>Magnoliopsida</taxon>
        <taxon>eudicotyledons</taxon>
        <taxon>Gunneridae</taxon>
        <taxon>Pentapetalae</taxon>
        <taxon>rosids</taxon>
        <taxon>fabids</taxon>
        <taxon>Fabales</taxon>
        <taxon>Fabaceae</taxon>
        <taxon>Papilionoideae</taxon>
        <taxon>50 kb inversion clade</taxon>
        <taxon>NPAAA clade</taxon>
        <taxon>Hologalegina</taxon>
        <taxon>IRL clade</taxon>
        <taxon>Trifolieae</taxon>
        <taxon>Trifolium</taxon>
    </lineage>
</organism>
<reference evidence="3 4" key="1">
    <citation type="journal article" date="2018" name="Front. Plant Sci.">
        <title>Red Clover (Trifolium pratense) and Zigzag Clover (T. medium) - A Picture of Genomic Similarities and Differences.</title>
        <authorList>
            <person name="Dluhosova J."/>
            <person name="Istvanek J."/>
            <person name="Nedelnik J."/>
            <person name="Repkova J."/>
        </authorList>
    </citation>
    <scope>NUCLEOTIDE SEQUENCE [LARGE SCALE GENOMIC DNA]</scope>
    <source>
        <strain evidence="4">cv. 10/8</strain>
        <tissue evidence="3">Leaf</tissue>
    </source>
</reference>
<comment type="caution">
    <text evidence="3">The sequence shown here is derived from an EMBL/GenBank/DDBJ whole genome shotgun (WGS) entry which is preliminary data.</text>
</comment>
<accession>A0A392QVS5</accession>
<comment type="similarity">
    <text evidence="1">Belongs to the UDP-glycosyltransferase family.</text>
</comment>
<evidence type="ECO:0000256" key="1">
    <source>
        <dbReference type="ARBA" id="ARBA00009995"/>
    </source>
</evidence>
<proteinExistence type="inferred from homology"/>
<keyword evidence="4" id="KW-1185">Reference proteome</keyword>
<keyword evidence="3" id="KW-0808">Transferase</keyword>
<dbReference type="PANTHER" id="PTHR48047">
    <property type="entry name" value="GLYCOSYLTRANSFERASE"/>
    <property type="match status" value="1"/>
</dbReference>
<dbReference type="AlphaFoldDB" id="A0A392QVS5"/>
<dbReference type="GO" id="GO:0035251">
    <property type="term" value="F:UDP-glucosyltransferase activity"/>
    <property type="evidence" value="ECO:0007669"/>
    <property type="project" value="TreeGrafter"/>
</dbReference>
<dbReference type="EMBL" id="LXQA010160464">
    <property type="protein sequence ID" value="MCI27616.1"/>
    <property type="molecule type" value="Genomic_DNA"/>
</dbReference>
<name>A0A392QVS5_9FABA</name>